<evidence type="ECO:0000256" key="9">
    <source>
        <dbReference type="SAM" id="MobiDB-lite"/>
    </source>
</evidence>
<keyword evidence="10" id="KW-1133">Transmembrane helix</keyword>
<dbReference type="Pfam" id="PF00970">
    <property type="entry name" value="FAD_binding_6"/>
    <property type="match status" value="1"/>
</dbReference>
<dbReference type="GO" id="GO:0005739">
    <property type="term" value="C:mitochondrion"/>
    <property type="evidence" value="ECO:0007669"/>
    <property type="project" value="TreeGrafter"/>
</dbReference>
<dbReference type="Gene3D" id="3.40.50.80">
    <property type="entry name" value="Nucleotide-binding domain of ferredoxin-NADP reductase (FNR) module"/>
    <property type="match status" value="1"/>
</dbReference>
<evidence type="ECO:0000256" key="6">
    <source>
        <dbReference type="ARBA" id="ARBA00023002"/>
    </source>
</evidence>
<dbReference type="InterPro" id="IPR017927">
    <property type="entry name" value="FAD-bd_FR_type"/>
</dbReference>
<comment type="caution">
    <text evidence="12">The sequence shown here is derived from an EMBL/GenBank/DDBJ whole genome shotgun (WGS) entry which is preliminary data.</text>
</comment>
<dbReference type="SUPFAM" id="SSF52343">
    <property type="entry name" value="Ferredoxin reductase-like, C-terminal NADP-linked domain"/>
    <property type="match status" value="1"/>
</dbReference>
<proteinExistence type="inferred from homology"/>
<feature type="binding site" evidence="8">
    <location>
        <position position="221"/>
    </location>
    <ligand>
        <name>FAD</name>
        <dbReference type="ChEBI" id="CHEBI:57692"/>
    </ligand>
</feature>
<dbReference type="EMBL" id="JABCIY010000175">
    <property type="protein sequence ID" value="KAF7190166.1"/>
    <property type="molecule type" value="Genomic_DNA"/>
</dbReference>
<evidence type="ECO:0000256" key="7">
    <source>
        <dbReference type="ARBA" id="ARBA00023136"/>
    </source>
</evidence>
<evidence type="ECO:0000313" key="13">
    <source>
        <dbReference type="Proteomes" id="UP000660729"/>
    </source>
</evidence>
<comment type="subcellular location">
    <subcellularLocation>
        <location evidence="2">Membrane</location>
    </subcellularLocation>
</comment>
<evidence type="ECO:0000256" key="4">
    <source>
        <dbReference type="ARBA" id="ARBA00022630"/>
    </source>
</evidence>
<dbReference type="Proteomes" id="UP000660729">
    <property type="component" value="Unassembled WGS sequence"/>
</dbReference>
<evidence type="ECO:0000256" key="5">
    <source>
        <dbReference type="ARBA" id="ARBA00022827"/>
    </source>
</evidence>
<feature type="domain" description="FAD-binding FR-type" evidence="11">
    <location>
        <begin position="138"/>
        <end position="246"/>
    </location>
</feature>
<keyword evidence="6" id="KW-0560">Oxidoreductase</keyword>
<evidence type="ECO:0000259" key="11">
    <source>
        <dbReference type="PROSITE" id="PS51384"/>
    </source>
</evidence>
<accession>A0A8H6RFI4</accession>
<evidence type="ECO:0000256" key="3">
    <source>
        <dbReference type="ARBA" id="ARBA00006105"/>
    </source>
</evidence>
<organism evidence="12 13">
    <name type="scientific">Pseudocercospora fuligena</name>
    <dbReference type="NCBI Taxonomy" id="685502"/>
    <lineage>
        <taxon>Eukaryota</taxon>
        <taxon>Fungi</taxon>
        <taxon>Dikarya</taxon>
        <taxon>Ascomycota</taxon>
        <taxon>Pezizomycotina</taxon>
        <taxon>Dothideomycetes</taxon>
        <taxon>Dothideomycetidae</taxon>
        <taxon>Mycosphaerellales</taxon>
        <taxon>Mycosphaerellaceae</taxon>
        <taxon>Pseudocercospora</taxon>
    </lineage>
</organism>
<keyword evidence="7 10" id="KW-0472">Membrane</keyword>
<evidence type="ECO:0000256" key="1">
    <source>
        <dbReference type="ARBA" id="ARBA00001974"/>
    </source>
</evidence>
<evidence type="ECO:0000256" key="8">
    <source>
        <dbReference type="PIRSR" id="PIRSR601834-1"/>
    </source>
</evidence>
<dbReference type="GO" id="GO:0016020">
    <property type="term" value="C:membrane"/>
    <property type="evidence" value="ECO:0007669"/>
    <property type="project" value="UniProtKB-SubCell"/>
</dbReference>
<keyword evidence="5 8" id="KW-0274">FAD</keyword>
<comment type="similarity">
    <text evidence="3">Belongs to the flavoprotein pyridine nucleotide cytochrome reductase family.</text>
</comment>
<keyword evidence="13" id="KW-1185">Reference proteome</keyword>
<dbReference type="AlphaFoldDB" id="A0A8H6RFI4"/>
<feature type="compositionally biased region" description="Polar residues" evidence="9">
    <location>
        <begin position="52"/>
        <end position="62"/>
    </location>
</feature>
<dbReference type="InterPro" id="IPR001834">
    <property type="entry name" value="CBR-like"/>
</dbReference>
<feature type="binding site" evidence="8">
    <location>
        <position position="222"/>
    </location>
    <ligand>
        <name>FAD</name>
        <dbReference type="ChEBI" id="CHEBI:57692"/>
    </ligand>
</feature>
<feature type="region of interest" description="Disordered" evidence="9">
    <location>
        <begin position="45"/>
        <end position="78"/>
    </location>
</feature>
<dbReference type="PROSITE" id="PS51384">
    <property type="entry name" value="FAD_FR"/>
    <property type="match status" value="1"/>
</dbReference>
<feature type="transmembrane region" description="Helical" evidence="10">
    <location>
        <begin position="104"/>
        <end position="122"/>
    </location>
</feature>
<evidence type="ECO:0000313" key="12">
    <source>
        <dbReference type="EMBL" id="KAF7190166.1"/>
    </source>
</evidence>
<dbReference type="Gene3D" id="2.40.30.10">
    <property type="entry name" value="Translation factors"/>
    <property type="match status" value="1"/>
</dbReference>
<dbReference type="PANTHER" id="PTHR19370:SF189">
    <property type="entry name" value="CYTOCHROME C MITOCHONDRIAL IMPORT FACTOR CYC2"/>
    <property type="match status" value="1"/>
</dbReference>
<dbReference type="OrthoDB" id="432685at2759"/>
<keyword evidence="4 8" id="KW-0285">Flavoprotein</keyword>
<dbReference type="CDD" id="cd06183">
    <property type="entry name" value="cyt_b5_reduct_like"/>
    <property type="match status" value="1"/>
</dbReference>
<dbReference type="InterPro" id="IPR017938">
    <property type="entry name" value="Riboflavin_synthase-like_b-brl"/>
</dbReference>
<feature type="binding site" evidence="8">
    <location>
        <position position="212"/>
    </location>
    <ligand>
        <name>FAD</name>
        <dbReference type="ChEBI" id="CHEBI:57692"/>
    </ligand>
</feature>
<dbReference type="InterPro" id="IPR008333">
    <property type="entry name" value="Cbr1-like_FAD-bd_dom"/>
</dbReference>
<keyword evidence="10" id="KW-0812">Transmembrane</keyword>
<evidence type="ECO:0000256" key="2">
    <source>
        <dbReference type="ARBA" id="ARBA00004370"/>
    </source>
</evidence>
<comment type="cofactor">
    <cofactor evidence="1 8">
        <name>FAD</name>
        <dbReference type="ChEBI" id="CHEBI:57692"/>
    </cofactor>
</comment>
<sequence length="431" mass="47769">MFLRVRGGGSILQSPSLRWSRVQILQPRSKGVLFFSQCSRVREGKTSDNKYDSQGASGSSATELGGGQEQQDPQETVKKEKITLSEEQDKQEQKRTGQQKKGGFGLPALAIFAVGFPLGWYLSDYRPFGKSKGSSEPSDFIKYTLCAKENVSSTAAIFRLRPSSKPTIDLDDPNLERVITSVEFKQPQLQIARSYTCLPQERGQHMDELRFLIRRERKGEVSNYLHRLPNNAEIDVRGLYPEFVLPDDVKSVAFLVGGTGIAPAMQAADILAGQADIHILWSSRRREDCIGGYNDTKPASQRWSFWPSSTPVKNASGAADLQGVEKGALVSMLERLKMHSVSDVEQRSRLSVDYFVDEEGSFASPEDVKHMLSSLSKGDQSGRKILIVSGPEGFLSHWAGSKQWADGREVQGPLRGVLSTLDLKGWQVVKL</sequence>
<dbReference type="InterPro" id="IPR039261">
    <property type="entry name" value="FNR_nucleotide-bd"/>
</dbReference>
<dbReference type="SUPFAM" id="SSF63380">
    <property type="entry name" value="Riboflavin synthase domain-like"/>
    <property type="match status" value="1"/>
</dbReference>
<dbReference type="GO" id="GO:0016491">
    <property type="term" value="F:oxidoreductase activity"/>
    <property type="evidence" value="ECO:0007669"/>
    <property type="project" value="UniProtKB-KW"/>
</dbReference>
<name>A0A8H6RFI4_9PEZI</name>
<feature type="binding site" evidence="8">
    <location>
        <position position="193"/>
    </location>
    <ligand>
        <name>FAD</name>
        <dbReference type="ChEBI" id="CHEBI:57692"/>
    </ligand>
</feature>
<dbReference type="PANTHER" id="PTHR19370">
    <property type="entry name" value="NADH-CYTOCHROME B5 REDUCTASE"/>
    <property type="match status" value="1"/>
</dbReference>
<gene>
    <name evidence="12" type="ORF">HII31_08497</name>
</gene>
<evidence type="ECO:0000256" key="10">
    <source>
        <dbReference type="SAM" id="Phobius"/>
    </source>
</evidence>
<reference evidence="12" key="1">
    <citation type="submission" date="2020-04" db="EMBL/GenBank/DDBJ databases">
        <title>Draft genome resource of the tomato pathogen Pseudocercospora fuligena.</title>
        <authorList>
            <person name="Zaccaron A."/>
        </authorList>
    </citation>
    <scope>NUCLEOTIDE SEQUENCE</scope>
    <source>
        <strain evidence="12">PF001</strain>
    </source>
</reference>
<protein>
    <submittedName>
        <fullName evidence="12">Cytochrome c mitochondrial import factor CYC2</fullName>
    </submittedName>
</protein>
<feature type="binding site" evidence="8">
    <location>
        <position position="195"/>
    </location>
    <ligand>
        <name>FAD</name>
        <dbReference type="ChEBI" id="CHEBI:57692"/>
    </ligand>
</feature>